<protein>
    <submittedName>
        <fullName evidence="1">Uncharacterized protein</fullName>
    </submittedName>
</protein>
<dbReference type="EMBL" id="MDDG01000009">
    <property type="protein sequence ID" value="OQE38006.1"/>
    <property type="molecule type" value="Genomic_DNA"/>
</dbReference>
<dbReference type="STRING" id="36646.A0A1V6UHT1"/>
<sequence length="135" mass="15589">MSFGNSVGDLLAILKLADDLKKCFSQAPKQLKAISEEYDYKSLQTFQIELNYTDTWNKYRIKRVWVVVHDINDIPADGLNKQQEEDVQIILKGCREILRDLKVKWEKSEVLAYTASGWKNDTSSMQQNHMESSGD</sequence>
<comment type="caution">
    <text evidence="1">The sequence shown here is derived from an EMBL/GenBank/DDBJ whole genome shotgun (WGS) entry which is preliminary data.</text>
</comment>
<organism evidence="1 2">
    <name type="scientific">Penicillium coprophilum</name>
    <dbReference type="NCBI Taxonomy" id="36646"/>
    <lineage>
        <taxon>Eukaryota</taxon>
        <taxon>Fungi</taxon>
        <taxon>Dikarya</taxon>
        <taxon>Ascomycota</taxon>
        <taxon>Pezizomycotina</taxon>
        <taxon>Eurotiomycetes</taxon>
        <taxon>Eurotiomycetidae</taxon>
        <taxon>Eurotiales</taxon>
        <taxon>Aspergillaceae</taxon>
        <taxon>Penicillium</taxon>
    </lineage>
</organism>
<name>A0A1V6UHT1_9EURO</name>
<dbReference type="Proteomes" id="UP000191500">
    <property type="component" value="Unassembled WGS sequence"/>
</dbReference>
<evidence type="ECO:0000313" key="2">
    <source>
        <dbReference type="Proteomes" id="UP000191500"/>
    </source>
</evidence>
<evidence type="ECO:0000313" key="1">
    <source>
        <dbReference type="EMBL" id="OQE38006.1"/>
    </source>
</evidence>
<reference evidence="2" key="1">
    <citation type="journal article" date="2017" name="Nat. Microbiol.">
        <title>Global analysis of biosynthetic gene clusters reveals vast potential of secondary metabolite production in Penicillium species.</title>
        <authorList>
            <person name="Nielsen J.C."/>
            <person name="Grijseels S."/>
            <person name="Prigent S."/>
            <person name="Ji B."/>
            <person name="Dainat J."/>
            <person name="Nielsen K.F."/>
            <person name="Frisvad J.C."/>
            <person name="Workman M."/>
            <person name="Nielsen J."/>
        </authorList>
    </citation>
    <scope>NUCLEOTIDE SEQUENCE [LARGE SCALE GENOMIC DNA]</scope>
    <source>
        <strain evidence="2">IBT 31321</strain>
    </source>
</reference>
<accession>A0A1V6UHT1</accession>
<gene>
    <name evidence="1" type="ORF">PENCOP_c009G03115</name>
</gene>
<dbReference type="AlphaFoldDB" id="A0A1V6UHT1"/>
<keyword evidence="2" id="KW-1185">Reference proteome</keyword>
<proteinExistence type="predicted"/>